<comment type="subcellular location">
    <subcellularLocation>
        <location evidence="2">Nucleus</location>
    </subcellularLocation>
</comment>
<keyword evidence="6" id="KW-0378">Hydrolase</keyword>
<comment type="similarity">
    <text evidence="3">Belongs to the HARBI1 family.</text>
</comment>
<evidence type="ECO:0000259" key="8">
    <source>
        <dbReference type="Pfam" id="PF13359"/>
    </source>
</evidence>
<dbReference type="GO" id="GO:0005634">
    <property type="term" value="C:nucleus"/>
    <property type="evidence" value="ECO:0007669"/>
    <property type="project" value="UniProtKB-SubCell"/>
</dbReference>
<evidence type="ECO:0000256" key="6">
    <source>
        <dbReference type="ARBA" id="ARBA00022801"/>
    </source>
</evidence>
<accession>A0AAW1NAF1</accession>
<dbReference type="PANTHER" id="PTHR22930">
    <property type="match status" value="1"/>
</dbReference>
<keyword evidence="9" id="KW-0255">Endonuclease</keyword>
<evidence type="ECO:0000256" key="2">
    <source>
        <dbReference type="ARBA" id="ARBA00004123"/>
    </source>
</evidence>
<keyword evidence="4" id="KW-0540">Nuclease</keyword>
<dbReference type="GO" id="GO:0016787">
    <property type="term" value="F:hydrolase activity"/>
    <property type="evidence" value="ECO:0007669"/>
    <property type="project" value="UniProtKB-KW"/>
</dbReference>
<evidence type="ECO:0000256" key="3">
    <source>
        <dbReference type="ARBA" id="ARBA00006958"/>
    </source>
</evidence>
<organism evidence="9 10">
    <name type="scientific">Popillia japonica</name>
    <name type="common">Japanese beetle</name>
    <dbReference type="NCBI Taxonomy" id="7064"/>
    <lineage>
        <taxon>Eukaryota</taxon>
        <taxon>Metazoa</taxon>
        <taxon>Ecdysozoa</taxon>
        <taxon>Arthropoda</taxon>
        <taxon>Hexapoda</taxon>
        <taxon>Insecta</taxon>
        <taxon>Pterygota</taxon>
        <taxon>Neoptera</taxon>
        <taxon>Endopterygota</taxon>
        <taxon>Coleoptera</taxon>
        <taxon>Polyphaga</taxon>
        <taxon>Scarabaeiformia</taxon>
        <taxon>Scarabaeidae</taxon>
        <taxon>Rutelinae</taxon>
        <taxon>Popillia</taxon>
    </lineage>
</organism>
<keyword evidence="10" id="KW-1185">Reference proteome</keyword>
<proteinExistence type="inferred from homology"/>
<dbReference type="Proteomes" id="UP001458880">
    <property type="component" value="Unassembled WGS sequence"/>
</dbReference>
<gene>
    <name evidence="9" type="ORF">QE152_g1151</name>
</gene>
<evidence type="ECO:0000256" key="7">
    <source>
        <dbReference type="ARBA" id="ARBA00023242"/>
    </source>
</evidence>
<dbReference type="InterPro" id="IPR027806">
    <property type="entry name" value="HARBI1_dom"/>
</dbReference>
<evidence type="ECO:0000313" key="9">
    <source>
        <dbReference type="EMBL" id="KAK9754571.1"/>
    </source>
</evidence>
<name>A0AAW1NAF1_POPJA</name>
<comment type="cofactor">
    <cofactor evidence="1">
        <name>a divalent metal cation</name>
        <dbReference type="ChEBI" id="CHEBI:60240"/>
    </cofactor>
</comment>
<evidence type="ECO:0000313" key="10">
    <source>
        <dbReference type="Proteomes" id="UP001458880"/>
    </source>
</evidence>
<comment type="caution">
    <text evidence="9">The sequence shown here is derived from an EMBL/GenBank/DDBJ whole genome shotgun (WGS) entry which is preliminary data.</text>
</comment>
<dbReference type="EMBL" id="JASPKY010000006">
    <property type="protein sequence ID" value="KAK9754571.1"/>
    <property type="molecule type" value="Genomic_DNA"/>
</dbReference>
<dbReference type="Pfam" id="PF13359">
    <property type="entry name" value="DDE_Tnp_4"/>
    <property type="match status" value="1"/>
</dbReference>
<reference evidence="9 10" key="1">
    <citation type="journal article" date="2024" name="BMC Genomics">
        <title>De novo assembly and annotation of Popillia japonica's genome with initial clues to its potential as an invasive pest.</title>
        <authorList>
            <person name="Cucini C."/>
            <person name="Boschi S."/>
            <person name="Funari R."/>
            <person name="Cardaioli E."/>
            <person name="Iannotti N."/>
            <person name="Marturano G."/>
            <person name="Paoli F."/>
            <person name="Bruttini M."/>
            <person name="Carapelli A."/>
            <person name="Frati F."/>
            <person name="Nardi F."/>
        </authorList>
    </citation>
    <scope>NUCLEOTIDE SEQUENCE [LARGE SCALE GENOMIC DNA]</scope>
    <source>
        <strain evidence="9">DMR45628</strain>
    </source>
</reference>
<evidence type="ECO:0000256" key="4">
    <source>
        <dbReference type="ARBA" id="ARBA00022722"/>
    </source>
</evidence>
<dbReference type="InterPro" id="IPR045249">
    <property type="entry name" value="HARBI1-like"/>
</dbReference>
<protein>
    <submittedName>
        <fullName evidence="9">DDE superfamily endonuclease</fullName>
    </submittedName>
</protein>
<dbReference type="GO" id="GO:0004519">
    <property type="term" value="F:endonuclease activity"/>
    <property type="evidence" value="ECO:0007669"/>
    <property type="project" value="UniProtKB-KW"/>
</dbReference>
<keyword evidence="7" id="KW-0539">Nucleus</keyword>
<evidence type="ECO:0000256" key="5">
    <source>
        <dbReference type="ARBA" id="ARBA00022723"/>
    </source>
</evidence>
<dbReference type="GO" id="GO:0046872">
    <property type="term" value="F:metal ion binding"/>
    <property type="evidence" value="ECO:0007669"/>
    <property type="project" value="UniProtKB-KW"/>
</dbReference>
<evidence type="ECO:0000256" key="1">
    <source>
        <dbReference type="ARBA" id="ARBA00001968"/>
    </source>
</evidence>
<sequence>MLETLYELFWSSGTSESDTDSDECERYGGKRPKITKYVEDVVDKFSDFEFKENFRMNSFNYVLNLIKDDISTSLVDRGHPTINAKNQLLIAIWYFATPDSYRSLCSRFNIGRATGIRCVRRVTEAILKIQSIISWPTGNTMETVLNGYLNMGFPGVIGCIDGTYIPIPTPKENGLSYICRKNFAAIILQAVCDHNLMFTHCYAGEVGSRHDATVLKRSEIWQYMTAEKDDKSPNDSHLLGDKAYPCTPQLITPYKDNGYLSNEQKNFNYLLSKSRSTIERAFAILKRRFRILNYLDVRRLDSGCKYIIACCVLHNICILQDDIINMEHADHNDDVQNNIADVPEPETGANKRNRLCQQLI</sequence>
<keyword evidence="5" id="KW-0479">Metal-binding</keyword>
<dbReference type="AlphaFoldDB" id="A0AAW1NAF1"/>
<feature type="domain" description="DDE Tnp4" evidence="8">
    <location>
        <begin position="160"/>
        <end position="315"/>
    </location>
</feature>
<dbReference type="PANTHER" id="PTHR22930:SF85">
    <property type="entry name" value="GH03217P-RELATED"/>
    <property type="match status" value="1"/>
</dbReference>